<reference evidence="2" key="1">
    <citation type="submission" date="2023-08" db="EMBL/GenBank/DDBJ databases">
        <title>Black Yeasts Isolated from many extreme environments.</title>
        <authorList>
            <person name="Coleine C."/>
            <person name="Stajich J.E."/>
            <person name="Selbmann L."/>
        </authorList>
    </citation>
    <scope>NUCLEOTIDE SEQUENCE</scope>
    <source>
        <strain evidence="2">CCFEE 5401</strain>
    </source>
</reference>
<dbReference type="InterPro" id="IPR011990">
    <property type="entry name" value="TPR-like_helical_dom_sf"/>
</dbReference>
<evidence type="ECO:0000313" key="3">
    <source>
        <dbReference type="Proteomes" id="UP001310890"/>
    </source>
</evidence>
<dbReference type="Proteomes" id="UP001310890">
    <property type="component" value="Unassembled WGS sequence"/>
</dbReference>
<name>A0AAN7YLU9_9PEZI</name>
<protein>
    <submittedName>
        <fullName evidence="2">Uncharacterized protein</fullName>
    </submittedName>
</protein>
<comment type="caution">
    <text evidence="2">The sequence shown here is derived from an EMBL/GenBank/DDBJ whole genome shotgun (WGS) entry which is preliminary data.</text>
</comment>
<gene>
    <name evidence="2" type="ORF">LTR62_008422</name>
</gene>
<dbReference type="AlphaFoldDB" id="A0AAN7YLU9"/>
<feature type="compositionally biased region" description="Basic and acidic residues" evidence="1">
    <location>
        <begin position="144"/>
        <end position="153"/>
    </location>
</feature>
<evidence type="ECO:0000256" key="1">
    <source>
        <dbReference type="SAM" id="MobiDB-lite"/>
    </source>
</evidence>
<feature type="compositionally biased region" description="Basic and acidic residues" evidence="1">
    <location>
        <begin position="863"/>
        <end position="874"/>
    </location>
</feature>
<feature type="region of interest" description="Disordered" evidence="1">
    <location>
        <begin position="1"/>
        <end position="33"/>
    </location>
</feature>
<feature type="region of interest" description="Disordered" evidence="1">
    <location>
        <begin position="54"/>
        <end position="154"/>
    </location>
</feature>
<feature type="region of interest" description="Disordered" evidence="1">
    <location>
        <begin position="863"/>
        <end position="904"/>
    </location>
</feature>
<sequence length="1024" mass="115109">MAEDAQSPLEELDSDRAESTTSDLADATRETSEKKVIISDAAFQRFMETSRTALSNAAELMKTNPQRGHADGRGEQRRGSSKVERRRTETNSEERDVAQDAGAASNPCTTAQSGHKLRGSRDEEENTEQFSRDQLVRQQSNGGDGEHKEEKKSLVKRVLSRAPGHEARMRLSPADYNSTYYVLTKVRKVLSSAKREARIERQTISHKWHYEHGFRDDLWFRSTLEQLKQATPDEVQGSIRQMETARLPQGIRGVFNGNTGEAVLEIMLRTGSYIQLSPMRHDSGVDLAVMASERWHTQHMFSELQMYGTKAENAAALAVLPEMLSLINVEDETVRSKVRLEVMVNDILRNSIAHVEEDQDILKTKEKATYKRSNFLRAYWTSQQPSFENIIESRHNSTADGRVTFLRPKQWTFLTFNSYITDLTADPLRSTSRARSTQPHQPGTLTSGTLRQQITSEIHELFADPAATPHISSEAVNAALDLLVRYSDLAAVRSLVNVLSSSPYQLTTSNLDITLAAAARNEDPHNFKYILNSMLERGMAPSSRTWITLHRLVSRRYAEKSWADTLLQVMREKGILDSISDLQEAAKTRMQHDHECYLSKHGHEFDLDQFIAKYDQTFAVPDEQEPSSTRHRYAQKPRPWLSTTTANILAKSLLDHGRTKDALRIITLVEEAGHNIKIDTITTFLTSAARARDPSFAVEILKHFRPALTRRDKHRIVLDDRAYGLLFSVAWRKQCLNMLRVVWRYACCAGQATRDMMIKVEESLISYAPAVRSREQRAVDERKRDEVAERRKDARGSDGRRGLEAQPMGDERSRRGEVFFALAGKFAVGVSNDLHAARTLPFSPFVCIIPADSHLENHDIEIQHTDQPGHEKDPTPYSSPPRTTDASTTISSTSGENMSGTADGLLPHEQTLLSLTAHPRTHPSTTQSPNHKLRFQTFQSLLESDLNSFGSLQPSLSISDALEAAWQRDMQWHVRGLGMARAGVREDLFGKGADEEAKAKYFAGLLGEVLEEGLGVLVGDGRGG</sequence>
<feature type="compositionally biased region" description="Low complexity" evidence="1">
    <location>
        <begin position="883"/>
        <end position="894"/>
    </location>
</feature>
<dbReference type="Gene3D" id="1.25.40.10">
    <property type="entry name" value="Tetratricopeptide repeat domain"/>
    <property type="match status" value="1"/>
</dbReference>
<evidence type="ECO:0000313" key="2">
    <source>
        <dbReference type="EMBL" id="KAK5108326.1"/>
    </source>
</evidence>
<organism evidence="2 3">
    <name type="scientific">Meristemomyces frigidus</name>
    <dbReference type="NCBI Taxonomy" id="1508187"/>
    <lineage>
        <taxon>Eukaryota</taxon>
        <taxon>Fungi</taxon>
        <taxon>Dikarya</taxon>
        <taxon>Ascomycota</taxon>
        <taxon>Pezizomycotina</taxon>
        <taxon>Dothideomycetes</taxon>
        <taxon>Dothideomycetidae</taxon>
        <taxon>Mycosphaerellales</taxon>
        <taxon>Teratosphaeriaceae</taxon>
        <taxon>Meristemomyces</taxon>
    </lineage>
</organism>
<feature type="compositionally biased region" description="Basic and acidic residues" evidence="1">
    <location>
        <begin position="68"/>
        <end position="98"/>
    </location>
</feature>
<dbReference type="EMBL" id="JAVRRL010000089">
    <property type="protein sequence ID" value="KAK5108326.1"/>
    <property type="molecule type" value="Genomic_DNA"/>
</dbReference>
<proteinExistence type="predicted"/>
<accession>A0AAN7YLU9</accession>
<feature type="region of interest" description="Disordered" evidence="1">
    <location>
        <begin position="776"/>
        <end position="810"/>
    </location>
</feature>